<dbReference type="Gene3D" id="3.30.565.10">
    <property type="entry name" value="Histidine kinase-like ATPase, C-terminal domain"/>
    <property type="match status" value="1"/>
</dbReference>
<dbReference type="RefSeq" id="WP_106876331.1">
    <property type="nucleotide sequence ID" value="NZ_PYEP01000002.1"/>
</dbReference>
<proteinExistence type="predicted"/>
<accession>A0A2P8VLU7</accession>
<protein>
    <submittedName>
        <fullName evidence="1">ATP-binding protein</fullName>
    </submittedName>
</protein>
<name>A0A2P8VLU7_9ENTR</name>
<reference evidence="1 2" key="1">
    <citation type="submission" date="2018-03" db="EMBL/GenBank/DDBJ databases">
        <title>Draft genome sequence of the first documented clinical Siccibacter turicensis isolate in Austria.</title>
        <authorList>
            <person name="Lepuschitz S."/>
            <person name="Pekard-Amenitsch S."/>
            <person name="Haunold R."/>
            <person name="Schill S."/>
            <person name="Mach R."/>
            <person name="Allerberger F."/>
            <person name="Ruppitsch W."/>
            <person name="Forsythe S.J."/>
        </authorList>
    </citation>
    <scope>NUCLEOTIDE SEQUENCE [LARGE SCALE GENOMIC DNA]</scope>
    <source>
        <strain evidence="1 2">6100069499-17</strain>
    </source>
</reference>
<organism evidence="1 2">
    <name type="scientific">Siccibacter turicensis</name>
    <dbReference type="NCBI Taxonomy" id="357233"/>
    <lineage>
        <taxon>Bacteria</taxon>
        <taxon>Pseudomonadati</taxon>
        <taxon>Pseudomonadota</taxon>
        <taxon>Gammaproteobacteria</taxon>
        <taxon>Enterobacterales</taxon>
        <taxon>Enterobacteriaceae</taxon>
        <taxon>Siccibacter</taxon>
    </lineage>
</organism>
<dbReference type="Proteomes" id="UP000240212">
    <property type="component" value="Unassembled WGS sequence"/>
</dbReference>
<dbReference type="AlphaFoldDB" id="A0A2P8VLU7"/>
<dbReference type="OrthoDB" id="6858273at2"/>
<dbReference type="GO" id="GO:0005524">
    <property type="term" value="F:ATP binding"/>
    <property type="evidence" value="ECO:0007669"/>
    <property type="project" value="UniProtKB-KW"/>
</dbReference>
<evidence type="ECO:0000313" key="2">
    <source>
        <dbReference type="Proteomes" id="UP000240212"/>
    </source>
</evidence>
<keyword evidence="2" id="KW-1185">Reference proteome</keyword>
<keyword evidence="1" id="KW-0547">Nucleotide-binding</keyword>
<sequence length="385" mass="44309">MEDKSKLLNITKKTRRTHISRLKKLVSNSLNSASWEIVEHNRRKLRLGLSLKEKYNPRVKLKVSNKRVIFFAPEKIDYYQGKNYELTNKFLGEIHDCIKKGRRIFIDFRNTKKISAAAMLSFLAEVDVLIKKHKHGYRCINFSHPYNEKIESILIQVGFYELLRKQKRTTKEFEDVTFWKYTSGSCSEPILAKEMMGEIKKELAQRASKKLYRGFTEAMSNSVEHAYIDDKEHTETDDTAKWWTFAGIRDKQLIVVICDKGVGIPKTLPKTQGVSSLRALIANLGYSLDNVKDSIFIKASTEVQKTRTGERYRGKGLKDIKSVIDSIGTGYMSIFSNRGRYIYKGHSGNINEVTFDQKSSVRGTIIEWSIPCDVESSKDENDKSS</sequence>
<comment type="caution">
    <text evidence="1">The sequence shown here is derived from an EMBL/GenBank/DDBJ whole genome shotgun (WGS) entry which is preliminary data.</text>
</comment>
<evidence type="ECO:0000313" key="1">
    <source>
        <dbReference type="EMBL" id="PSN08543.1"/>
    </source>
</evidence>
<dbReference type="EMBL" id="PYEP01000002">
    <property type="protein sequence ID" value="PSN08543.1"/>
    <property type="molecule type" value="Genomic_DNA"/>
</dbReference>
<gene>
    <name evidence="1" type="ORF">C7G83_04030</name>
</gene>
<dbReference type="InterPro" id="IPR036890">
    <property type="entry name" value="HATPase_C_sf"/>
</dbReference>
<keyword evidence="1" id="KW-0067">ATP-binding</keyword>